<gene>
    <name evidence="2" type="ORF">ABC969_02860</name>
</gene>
<reference evidence="2 3" key="1">
    <citation type="submission" date="2024-05" db="EMBL/GenBank/DDBJ databases">
        <authorList>
            <person name="Liu Q."/>
            <person name="Xin Y.-H."/>
        </authorList>
    </citation>
    <scope>NUCLEOTIDE SEQUENCE [LARGE SCALE GENOMIC DNA]</scope>
    <source>
        <strain evidence="2 3">CGMCC 1.15349</strain>
    </source>
</reference>
<evidence type="ECO:0000259" key="1">
    <source>
        <dbReference type="Pfam" id="PF07238"/>
    </source>
</evidence>
<dbReference type="EMBL" id="JBDIMF010000001">
    <property type="protein sequence ID" value="MEN2785358.1"/>
    <property type="molecule type" value="Genomic_DNA"/>
</dbReference>
<accession>A0ABU9XNH0</accession>
<dbReference type="Pfam" id="PF07238">
    <property type="entry name" value="PilZ"/>
    <property type="match status" value="1"/>
</dbReference>
<protein>
    <submittedName>
        <fullName evidence="2">PilZ domain-containing protein</fullName>
    </submittedName>
</protein>
<evidence type="ECO:0000313" key="3">
    <source>
        <dbReference type="Proteomes" id="UP001404104"/>
    </source>
</evidence>
<dbReference type="InterPro" id="IPR009875">
    <property type="entry name" value="PilZ_domain"/>
</dbReference>
<name>A0ABU9XNH0_9SPHN</name>
<dbReference type="RefSeq" id="WP_345862828.1">
    <property type="nucleotide sequence ID" value="NZ_JBDIMF010000001.1"/>
</dbReference>
<evidence type="ECO:0000313" key="2">
    <source>
        <dbReference type="EMBL" id="MEN2785358.1"/>
    </source>
</evidence>
<comment type="caution">
    <text evidence="2">The sequence shown here is derived from an EMBL/GenBank/DDBJ whole genome shotgun (WGS) entry which is preliminary data.</text>
</comment>
<sequence length="131" mass="14026">MDEFPDDSLDDASADGAAHNRNASRDSLFLMAEFRVAGSDRSQPVRVRNLSAGGLMAEYPPGLEQGATVEIDVRGIGWVVGHIAWSAAGRVGVAFVSPIDPLLARKPVVAGEKAPYYTSAPVQLPPRLRKR</sequence>
<dbReference type="Proteomes" id="UP001404104">
    <property type="component" value="Unassembled WGS sequence"/>
</dbReference>
<proteinExistence type="predicted"/>
<organism evidence="2 3">
    <name type="scientific">Sphingomonas qilianensis</name>
    <dbReference type="NCBI Taxonomy" id="1736690"/>
    <lineage>
        <taxon>Bacteria</taxon>
        <taxon>Pseudomonadati</taxon>
        <taxon>Pseudomonadota</taxon>
        <taxon>Alphaproteobacteria</taxon>
        <taxon>Sphingomonadales</taxon>
        <taxon>Sphingomonadaceae</taxon>
        <taxon>Sphingomonas</taxon>
    </lineage>
</organism>
<keyword evidence="3" id="KW-1185">Reference proteome</keyword>
<dbReference type="SUPFAM" id="SSF141371">
    <property type="entry name" value="PilZ domain-like"/>
    <property type="match status" value="1"/>
</dbReference>
<feature type="domain" description="PilZ" evidence="1">
    <location>
        <begin position="20"/>
        <end position="101"/>
    </location>
</feature>